<evidence type="ECO:0000256" key="1">
    <source>
        <dbReference type="SAM" id="MobiDB-lite"/>
    </source>
</evidence>
<reference evidence="2 3" key="1">
    <citation type="submission" date="2024-02" db="EMBL/GenBank/DDBJ databases">
        <authorList>
            <person name="Chen Y."/>
            <person name="Shah S."/>
            <person name="Dougan E. K."/>
            <person name="Thang M."/>
            <person name="Chan C."/>
        </authorList>
    </citation>
    <scope>NUCLEOTIDE SEQUENCE [LARGE SCALE GENOMIC DNA]</scope>
</reference>
<gene>
    <name evidence="2" type="ORF">CCMP2556_LOCUS49610</name>
</gene>
<accession>A0ABP0S163</accession>
<proteinExistence type="predicted"/>
<protein>
    <submittedName>
        <fullName evidence="2">Uncharacterized protein</fullName>
    </submittedName>
</protein>
<name>A0ABP0S163_9DINO</name>
<evidence type="ECO:0000313" key="3">
    <source>
        <dbReference type="Proteomes" id="UP001642484"/>
    </source>
</evidence>
<organism evidence="2 3">
    <name type="scientific">Durusdinium trenchii</name>
    <dbReference type="NCBI Taxonomy" id="1381693"/>
    <lineage>
        <taxon>Eukaryota</taxon>
        <taxon>Sar</taxon>
        <taxon>Alveolata</taxon>
        <taxon>Dinophyceae</taxon>
        <taxon>Suessiales</taxon>
        <taxon>Symbiodiniaceae</taxon>
        <taxon>Durusdinium</taxon>
    </lineage>
</organism>
<feature type="region of interest" description="Disordered" evidence="1">
    <location>
        <begin position="47"/>
        <end position="77"/>
    </location>
</feature>
<feature type="compositionally biased region" description="Polar residues" evidence="1">
    <location>
        <begin position="47"/>
        <end position="56"/>
    </location>
</feature>
<evidence type="ECO:0000313" key="2">
    <source>
        <dbReference type="EMBL" id="CAK9106067.1"/>
    </source>
</evidence>
<sequence length="135" mass="15012">MTTIQVTILQRCCSSGHFQSEFFMPFLFFRVPGVIYTQNCTGQTNCETNVGSSAPSDESRRDRAIRSPLGAGNEGQRLSFAGTGRKAVQMIRHWAKECSSPPDAYMLVAKDSPPRRTSLCPVRNVGQYCNVWSRA</sequence>
<keyword evidence="3" id="KW-1185">Reference proteome</keyword>
<comment type="caution">
    <text evidence="2">The sequence shown here is derived from an EMBL/GenBank/DDBJ whole genome shotgun (WGS) entry which is preliminary data.</text>
</comment>
<dbReference type="EMBL" id="CAXAMN010026817">
    <property type="protein sequence ID" value="CAK9106067.1"/>
    <property type="molecule type" value="Genomic_DNA"/>
</dbReference>
<dbReference type="Proteomes" id="UP001642484">
    <property type="component" value="Unassembled WGS sequence"/>
</dbReference>